<dbReference type="PANTHER" id="PTHR48086:SF7">
    <property type="entry name" value="SODIUM-SOLUTE SYMPORTER-RELATED"/>
    <property type="match status" value="1"/>
</dbReference>
<feature type="transmembrane region" description="Helical" evidence="8">
    <location>
        <begin position="157"/>
        <end position="174"/>
    </location>
</feature>
<reference evidence="9 10" key="1">
    <citation type="submission" date="2016-11" db="EMBL/GenBank/DDBJ databases">
        <authorList>
            <person name="Jaros S."/>
            <person name="Januszkiewicz K."/>
            <person name="Wedrychowicz H."/>
        </authorList>
    </citation>
    <scope>NUCLEOTIDE SEQUENCE [LARGE SCALE GENOMIC DNA]</scope>
    <source>
        <strain evidence="9 10">DSM 17477</strain>
    </source>
</reference>
<feature type="transmembrane region" description="Helical" evidence="8">
    <location>
        <begin position="76"/>
        <end position="93"/>
    </location>
</feature>
<dbReference type="Pfam" id="PF00474">
    <property type="entry name" value="SSF"/>
    <property type="match status" value="1"/>
</dbReference>
<evidence type="ECO:0000256" key="5">
    <source>
        <dbReference type="ARBA" id="ARBA00022989"/>
    </source>
</evidence>
<dbReference type="OrthoDB" id="9766407at2"/>
<comment type="similarity">
    <text evidence="2 7">Belongs to the sodium:solute symporter (SSF) (TC 2.A.21) family.</text>
</comment>
<dbReference type="CDD" id="cd10322">
    <property type="entry name" value="SLC5sbd"/>
    <property type="match status" value="1"/>
</dbReference>
<evidence type="ECO:0000313" key="10">
    <source>
        <dbReference type="Proteomes" id="UP000184052"/>
    </source>
</evidence>
<evidence type="ECO:0000256" key="3">
    <source>
        <dbReference type="ARBA" id="ARBA00022448"/>
    </source>
</evidence>
<feature type="transmembrane region" description="Helical" evidence="8">
    <location>
        <begin position="114"/>
        <end position="137"/>
    </location>
</feature>
<dbReference type="Proteomes" id="UP000184052">
    <property type="component" value="Unassembled WGS sequence"/>
</dbReference>
<dbReference type="PROSITE" id="PS50283">
    <property type="entry name" value="NA_SOLUT_SYMP_3"/>
    <property type="match status" value="1"/>
</dbReference>
<dbReference type="AlphaFoldDB" id="A0A1M6IR39"/>
<keyword evidence="5 8" id="KW-1133">Transmembrane helix</keyword>
<dbReference type="GO" id="GO:0005886">
    <property type="term" value="C:plasma membrane"/>
    <property type="evidence" value="ECO:0007669"/>
    <property type="project" value="TreeGrafter"/>
</dbReference>
<feature type="transmembrane region" description="Helical" evidence="8">
    <location>
        <begin position="439"/>
        <end position="456"/>
    </location>
</feature>
<dbReference type="InterPro" id="IPR038377">
    <property type="entry name" value="Na/Glc_symporter_sf"/>
</dbReference>
<protein>
    <submittedName>
        <fullName evidence="9">Solute:Na+ symporter, SSS family</fullName>
    </submittedName>
</protein>
<keyword evidence="10" id="KW-1185">Reference proteome</keyword>
<comment type="subcellular location">
    <subcellularLocation>
        <location evidence="1">Membrane</location>
        <topology evidence="1">Multi-pass membrane protein</topology>
    </subcellularLocation>
</comment>
<feature type="transmembrane region" description="Helical" evidence="8">
    <location>
        <begin position="186"/>
        <end position="205"/>
    </location>
</feature>
<feature type="transmembrane region" description="Helical" evidence="8">
    <location>
        <begin position="414"/>
        <end position="433"/>
    </location>
</feature>
<feature type="transmembrane region" description="Helical" evidence="8">
    <location>
        <begin position="43"/>
        <end position="64"/>
    </location>
</feature>
<dbReference type="InterPro" id="IPR001734">
    <property type="entry name" value="Na/solute_symporter"/>
</dbReference>
<feature type="transmembrane region" description="Helical" evidence="8">
    <location>
        <begin position="225"/>
        <end position="252"/>
    </location>
</feature>
<name>A0A1M6IR39_9FIRM</name>
<dbReference type="GO" id="GO:0022857">
    <property type="term" value="F:transmembrane transporter activity"/>
    <property type="evidence" value="ECO:0007669"/>
    <property type="project" value="InterPro"/>
</dbReference>
<dbReference type="PANTHER" id="PTHR48086">
    <property type="entry name" value="SODIUM/PROLINE SYMPORTER-RELATED"/>
    <property type="match status" value="1"/>
</dbReference>
<evidence type="ECO:0000256" key="4">
    <source>
        <dbReference type="ARBA" id="ARBA00022692"/>
    </source>
</evidence>
<keyword evidence="6 8" id="KW-0472">Membrane</keyword>
<feature type="transmembrane region" description="Helical" evidence="8">
    <location>
        <begin position="6"/>
        <end position="22"/>
    </location>
</feature>
<feature type="transmembrane region" description="Helical" evidence="8">
    <location>
        <begin position="309"/>
        <end position="336"/>
    </location>
</feature>
<feature type="transmembrane region" description="Helical" evidence="8">
    <location>
        <begin position="383"/>
        <end position="402"/>
    </location>
</feature>
<evidence type="ECO:0000256" key="1">
    <source>
        <dbReference type="ARBA" id="ARBA00004141"/>
    </source>
</evidence>
<evidence type="ECO:0000256" key="2">
    <source>
        <dbReference type="ARBA" id="ARBA00006434"/>
    </source>
</evidence>
<evidence type="ECO:0000313" key="9">
    <source>
        <dbReference type="EMBL" id="SHJ36845.1"/>
    </source>
</evidence>
<dbReference type="RefSeq" id="WP_073049825.1">
    <property type="nucleotide sequence ID" value="NZ_FQZL01000018.1"/>
</dbReference>
<evidence type="ECO:0000256" key="6">
    <source>
        <dbReference type="ARBA" id="ARBA00023136"/>
    </source>
</evidence>
<gene>
    <name evidence="9" type="ORF">SAMN02745751_02401</name>
</gene>
<feature type="transmembrane region" description="Helical" evidence="8">
    <location>
        <begin position="264"/>
        <end position="289"/>
    </location>
</feature>
<dbReference type="STRING" id="1121476.SAMN02745751_02401"/>
<accession>A0A1M6IR39</accession>
<dbReference type="Gene3D" id="1.20.1730.10">
    <property type="entry name" value="Sodium/glucose cotransporter"/>
    <property type="match status" value="1"/>
</dbReference>
<keyword evidence="4 8" id="KW-0812">Transmembrane</keyword>
<evidence type="ECO:0000256" key="8">
    <source>
        <dbReference type="SAM" id="Phobius"/>
    </source>
</evidence>
<feature type="transmembrane region" description="Helical" evidence="8">
    <location>
        <begin position="357"/>
        <end position="377"/>
    </location>
</feature>
<sequence length="477" mass="50849">MNLQLIIVTVYIVALFAISAYAKKLTQKGNAESFILAGRQLTAPLVAVTVTGLAIGGASTIGVAENAYKHGLAAGWYNVAWGIGAICVGLISAKKYRSLNVSTMPELFEKYYGSTARVLTVISQIVVMVAIASLQYLAGGAILASLLPDIFSMKTGMIMSAVVFVGITFIGGMWSAGLSNVLNVTLIYIGIIMASIVSVNSLGGIDAITMNLPTEVPYMHIVDGLGWATIIAWIVVMATQSQSLQAVVQISFSAKDENHAKRGFILGGLLMLPVGFLSAIMGIAAKVAYPDINATMALPQMIMSLNPLLSGVTLAALWAADVSTACNLLLGTSTLFSQDIYKKYINPQVDDNKFAKVTKMTVIVIGILTFFLSLTVVGILKTLTIALSLMTAFTLTFFFTIYKPSMCRKSSASNTIIAGIIVLVLWNIAPATHVVSHPIYLEWIVCPVVFLLTALIDQRTIDISETVNEGAKNNAIL</sequence>
<proteinExistence type="inferred from homology"/>
<keyword evidence="3" id="KW-0813">Transport</keyword>
<organism evidence="9 10">
    <name type="scientific">Dethiosulfatibacter aminovorans DSM 17477</name>
    <dbReference type="NCBI Taxonomy" id="1121476"/>
    <lineage>
        <taxon>Bacteria</taxon>
        <taxon>Bacillati</taxon>
        <taxon>Bacillota</taxon>
        <taxon>Tissierellia</taxon>
        <taxon>Dethiosulfatibacter</taxon>
    </lineage>
</organism>
<dbReference type="EMBL" id="FQZL01000018">
    <property type="protein sequence ID" value="SHJ36845.1"/>
    <property type="molecule type" value="Genomic_DNA"/>
</dbReference>
<dbReference type="InterPro" id="IPR050277">
    <property type="entry name" value="Sodium:Solute_Symporter"/>
</dbReference>
<evidence type="ECO:0000256" key="7">
    <source>
        <dbReference type="RuleBase" id="RU362091"/>
    </source>
</evidence>